<dbReference type="Pfam" id="PF17932">
    <property type="entry name" value="TetR_C_24"/>
    <property type="match status" value="1"/>
</dbReference>
<dbReference type="GO" id="GO:0003677">
    <property type="term" value="F:DNA binding"/>
    <property type="evidence" value="ECO:0007669"/>
    <property type="project" value="UniProtKB-UniRule"/>
</dbReference>
<comment type="caution">
    <text evidence="4">The sequence shown here is derived from an EMBL/GenBank/DDBJ whole genome shotgun (WGS) entry which is preliminary data.</text>
</comment>
<feature type="DNA-binding region" description="H-T-H motif" evidence="2">
    <location>
        <begin position="37"/>
        <end position="56"/>
    </location>
</feature>
<keyword evidence="1 2" id="KW-0238">DNA-binding</keyword>
<dbReference type="EMBL" id="JXRP01000018">
    <property type="protein sequence ID" value="KIL45395.1"/>
    <property type="molecule type" value="Genomic_DNA"/>
</dbReference>
<dbReference type="SUPFAM" id="SSF48498">
    <property type="entry name" value="Tetracyclin repressor-like, C-terminal domain"/>
    <property type="match status" value="1"/>
</dbReference>
<proteinExistence type="predicted"/>
<dbReference type="Pfam" id="PF00440">
    <property type="entry name" value="TetR_N"/>
    <property type="match status" value="1"/>
</dbReference>
<reference evidence="4 5" key="1">
    <citation type="submission" date="2015-01" db="EMBL/GenBank/DDBJ databases">
        <title>Genome sequencing of Jeotgalibacillus soli.</title>
        <authorList>
            <person name="Goh K.M."/>
            <person name="Chan K.-G."/>
            <person name="Yaakop A.S."/>
            <person name="Ee R."/>
            <person name="Gan H.M."/>
            <person name="Chan C.S."/>
        </authorList>
    </citation>
    <scope>NUCLEOTIDE SEQUENCE [LARGE SCALE GENOMIC DNA]</scope>
    <source>
        <strain evidence="4 5">P9</strain>
    </source>
</reference>
<dbReference type="AlphaFoldDB" id="A0A0C2R563"/>
<dbReference type="InterPro" id="IPR009057">
    <property type="entry name" value="Homeodomain-like_sf"/>
</dbReference>
<sequence>MTTDSTNVTRRQGSDTKTEILDVALSLFVTKGYHPTSMQDIAEAAGLTKGGLYYYLKSKDEVLYLLHDRFIMEGLSWLRKVEEEVNDPEKKLVKLLKTHLAIIDQYKDDITLFFEAMKYLSQEKRQEVKSKRDDYEKIFIKAIEEGRNQGVFSIASSEIAVLYILGAGNFMYTWYKPEGKKTIEELADIFIGMIMNGLVK</sequence>
<protein>
    <submittedName>
        <fullName evidence="4">TetR family transcriptional regulator</fullName>
    </submittedName>
</protein>
<dbReference type="PANTHER" id="PTHR43479:SF11">
    <property type="entry name" value="ACREF_ENVCD OPERON REPRESSOR-RELATED"/>
    <property type="match status" value="1"/>
</dbReference>
<dbReference type="OrthoDB" id="9814200at2"/>
<dbReference type="RefSeq" id="WP_052474827.1">
    <property type="nucleotide sequence ID" value="NZ_JXRP01000018.1"/>
</dbReference>
<evidence type="ECO:0000259" key="3">
    <source>
        <dbReference type="PROSITE" id="PS50977"/>
    </source>
</evidence>
<name>A0A0C2R563_9BACL</name>
<gene>
    <name evidence="4" type="ORF">KP78_29390</name>
</gene>
<dbReference type="STRING" id="889306.KP78_29390"/>
<dbReference type="Gene3D" id="1.10.10.60">
    <property type="entry name" value="Homeodomain-like"/>
    <property type="match status" value="1"/>
</dbReference>
<dbReference type="InterPro" id="IPR001647">
    <property type="entry name" value="HTH_TetR"/>
</dbReference>
<dbReference type="InterPro" id="IPR050624">
    <property type="entry name" value="HTH-type_Tx_Regulator"/>
</dbReference>
<dbReference type="Proteomes" id="UP000031938">
    <property type="component" value="Unassembled WGS sequence"/>
</dbReference>
<dbReference type="InterPro" id="IPR036271">
    <property type="entry name" value="Tet_transcr_reg_TetR-rel_C_sf"/>
</dbReference>
<dbReference type="SUPFAM" id="SSF46689">
    <property type="entry name" value="Homeodomain-like"/>
    <property type="match status" value="1"/>
</dbReference>
<evidence type="ECO:0000256" key="1">
    <source>
        <dbReference type="ARBA" id="ARBA00023125"/>
    </source>
</evidence>
<dbReference type="InterPro" id="IPR041490">
    <property type="entry name" value="KstR2_TetR_C"/>
</dbReference>
<organism evidence="4 5">
    <name type="scientific">Jeotgalibacillus soli</name>
    <dbReference type="NCBI Taxonomy" id="889306"/>
    <lineage>
        <taxon>Bacteria</taxon>
        <taxon>Bacillati</taxon>
        <taxon>Bacillota</taxon>
        <taxon>Bacilli</taxon>
        <taxon>Bacillales</taxon>
        <taxon>Caryophanaceae</taxon>
        <taxon>Jeotgalibacillus</taxon>
    </lineage>
</organism>
<evidence type="ECO:0000313" key="4">
    <source>
        <dbReference type="EMBL" id="KIL45395.1"/>
    </source>
</evidence>
<accession>A0A0C2R563</accession>
<dbReference type="PRINTS" id="PR00455">
    <property type="entry name" value="HTHTETR"/>
</dbReference>
<evidence type="ECO:0000256" key="2">
    <source>
        <dbReference type="PROSITE-ProRule" id="PRU00335"/>
    </source>
</evidence>
<dbReference type="PANTHER" id="PTHR43479">
    <property type="entry name" value="ACREF/ENVCD OPERON REPRESSOR-RELATED"/>
    <property type="match status" value="1"/>
</dbReference>
<dbReference type="PROSITE" id="PS50977">
    <property type="entry name" value="HTH_TETR_2"/>
    <property type="match status" value="1"/>
</dbReference>
<feature type="domain" description="HTH tetR-type" evidence="3">
    <location>
        <begin position="14"/>
        <end position="74"/>
    </location>
</feature>
<dbReference type="PATRIC" id="fig|889306.3.peg.2951"/>
<evidence type="ECO:0000313" key="5">
    <source>
        <dbReference type="Proteomes" id="UP000031938"/>
    </source>
</evidence>
<keyword evidence="5" id="KW-1185">Reference proteome</keyword>
<dbReference type="Gene3D" id="1.10.357.10">
    <property type="entry name" value="Tetracycline Repressor, domain 2"/>
    <property type="match status" value="1"/>
</dbReference>